<protein>
    <submittedName>
        <fullName evidence="2">Uncharacterized protein</fullName>
    </submittedName>
</protein>
<evidence type="ECO:0000313" key="2">
    <source>
        <dbReference type="WBParaSite" id="MhA1_Contig2288.frz3.gene7"/>
    </source>
</evidence>
<dbReference type="AlphaFoldDB" id="A0A1I8BGD6"/>
<proteinExistence type="predicted"/>
<evidence type="ECO:0000313" key="1">
    <source>
        <dbReference type="Proteomes" id="UP000095281"/>
    </source>
</evidence>
<name>A0A1I8BGD6_MELHA</name>
<keyword evidence="1" id="KW-1185">Reference proteome</keyword>
<dbReference type="Proteomes" id="UP000095281">
    <property type="component" value="Unplaced"/>
</dbReference>
<sequence length="208" mass="24572">MLRFIVSTNLFKYFGQRSRAFTTSSVKLCHFNENIGLSNYEKSSSNLITNETNIANQKESIRVNPLVQEKLQIGENDILNIILEQGISGKRTIRLVKMFRSFSTEWRWKFMHLPKLLFPDDCYNFIRALDEIIIACDCKEFVDRLNPNEELASEEFNTEFYDISIYLIRDREGRLFLKLLQKNKRQGLPEIPYFIQINVLPWNNCTNI</sequence>
<reference evidence="2" key="1">
    <citation type="submission" date="2016-11" db="UniProtKB">
        <authorList>
            <consortium name="WormBaseParasite"/>
        </authorList>
    </citation>
    <scope>IDENTIFICATION</scope>
</reference>
<dbReference type="WBParaSite" id="MhA1_Contig2288.frz3.gene7">
    <property type="protein sequence ID" value="MhA1_Contig2288.frz3.gene7"/>
    <property type="gene ID" value="MhA1_Contig2288.frz3.gene7"/>
</dbReference>
<accession>A0A1I8BGD6</accession>
<organism evidence="1 2">
    <name type="scientific">Meloidogyne hapla</name>
    <name type="common">Root-knot nematode worm</name>
    <dbReference type="NCBI Taxonomy" id="6305"/>
    <lineage>
        <taxon>Eukaryota</taxon>
        <taxon>Metazoa</taxon>
        <taxon>Ecdysozoa</taxon>
        <taxon>Nematoda</taxon>
        <taxon>Chromadorea</taxon>
        <taxon>Rhabditida</taxon>
        <taxon>Tylenchina</taxon>
        <taxon>Tylenchomorpha</taxon>
        <taxon>Tylenchoidea</taxon>
        <taxon>Meloidogynidae</taxon>
        <taxon>Meloidogyninae</taxon>
        <taxon>Meloidogyne</taxon>
    </lineage>
</organism>